<dbReference type="HOGENOM" id="CLU_2873935_0_0_1"/>
<accession>A0A0C3B4P0</accession>
<dbReference type="OrthoDB" id="5857104at2759"/>
<reference evidence="1 2" key="1">
    <citation type="submission" date="2014-04" db="EMBL/GenBank/DDBJ databases">
        <authorList>
            <consortium name="DOE Joint Genome Institute"/>
            <person name="Kuo A."/>
            <person name="Tarkka M."/>
            <person name="Buscot F."/>
            <person name="Kohler A."/>
            <person name="Nagy L.G."/>
            <person name="Floudas D."/>
            <person name="Copeland A."/>
            <person name="Barry K.W."/>
            <person name="Cichocki N."/>
            <person name="Veneault-Fourrey C."/>
            <person name="LaButti K."/>
            <person name="Lindquist E.A."/>
            <person name="Lipzen A."/>
            <person name="Lundell T."/>
            <person name="Morin E."/>
            <person name="Murat C."/>
            <person name="Sun H."/>
            <person name="Tunlid A."/>
            <person name="Henrissat B."/>
            <person name="Grigoriev I.V."/>
            <person name="Hibbett D.S."/>
            <person name="Martin F."/>
            <person name="Nordberg H.P."/>
            <person name="Cantor M.N."/>
            <person name="Hua S.X."/>
        </authorList>
    </citation>
    <scope>NUCLEOTIDE SEQUENCE [LARGE SCALE GENOMIC DNA]</scope>
    <source>
        <strain evidence="1 2">F 1598</strain>
    </source>
</reference>
<dbReference type="EMBL" id="KN833145">
    <property type="protein sequence ID" value="KIM72262.1"/>
    <property type="molecule type" value="Genomic_DNA"/>
</dbReference>
<evidence type="ECO:0000313" key="2">
    <source>
        <dbReference type="Proteomes" id="UP000054166"/>
    </source>
</evidence>
<keyword evidence="2" id="KW-1185">Reference proteome</keyword>
<feature type="non-terminal residue" evidence="1">
    <location>
        <position position="64"/>
    </location>
</feature>
<dbReference type="InParanoid" id="A0A0C3B4P0"/>
<dbReference type="Gene3D" id="1.10.10.60">
    <property type="entry name" value="Homeodomain-like"/>
    <property type="match status" value="1"/>
</dbReference>
<dbReference type="AlphaFoldDB" id="A0A0C3B4P0"/>
<sequence>MDVRKIVICSLLTFGRFEKTAKEVRKYYLVFEKKWKPPAEAPRIEQRIVECEAKRNKRNNLEPS</sequence>
<dbReference type="Proteomes" id="UP000054166">
    <property type="component" value="Unassembled WGS sequence"/>
</dbReference>
<protein>
    <submittedName>
        <fullName evidence="1">Uncharacterized protein</fullName>
    </submittedName>
</protein>
<reference evidence="2" key="2">
    <citation type="submission" date="2015-01" db="EMBL/GenBank/DDBJ databases">
        <title>Evolutionary Origins and Diversification of the Mycorrhizal Mutualists.</title>
        <authorList>
            <consortium name="DOE Joint Genome Institute"/>
            <consortium name="Mycorrhizal Genomics Consortium"/>
            <person name="Kohler A."/>
            <person name="Kuo A."/>
            <person name="Nagy L.G."/>
            <person name="Floudas D."/>
            <person name="Copeland A."/>
            <person name="Barry K.W."/>
            <person name="Cichocki N."/>
            <person name="Veneault-Fourrey C."/>
            <person name="LaButti K."/>
            <person name="Lindquist E.A."/>
            <person name="Lipzen A."/>
            <person name="Lundell T."/>
            <person name="Morin E."/>
            <person name="Murat C."/>
            <person name="Riley R."/>
            <person name="Ohm R."/>
            <person name="Sun H."/>
            <person name="Tunlid A."/>
            <person name="Henrissat B."/>
            <person name="Grigoriev I.V."/>
            <person name="Hibbett D.S."/>
            <person name="Martin F."/>
        </authorList>
    </citation>
    <scope>NUCLEOTIDE SEQUENCE [LARGE SCALE GENOMIC DNA]</scope>
    <source>
        <strain evidence="2">F 1598</strain>
    </source>
</reference>
<name>A0A0C3B4P0_PILCF</name>
<gene>
    <name evidence="1" type="ORF">PILCRDRAFT_829853</name>
</gene>
<organism evidence="1 2">
    <name type="scientific">Piloderma croceum (strain F 1598)</name>
    <dbReference type="NCBI Taxonomy" id="765440"/>
    <lineage>
        <taxon>Eukaryota</taxon>
        <taxon>Fungi</taxon>
        <taxon>Dikarya</taxon>
        <taxon>Basidiomycota</taxon>
        <taxon>Agaricomycotina</taxon>
        <taxon>Agaricomycetes</taxon>
        <taxon>Agaricomycetidae</taxon>
        <taxon>Atheliales</taxon>
        <taxon>Atheliaceae</taxon>
        <taxon>Piloderma</taxon>
    </lineage>
</organism>
<proteinExistence type="predicted"/>
<evidence type="ECO:0000313" key="1">
    <source>
        <dbReference type="EMBL" id="KIM72262.1"/>
    </source>
</evidence>